<keyword evidence="3" id="KW-0238">DNA-binding</keyword>
<dbReference type="Proteomes" id="UP000777002">
    <property type="component" value="Unassembled WGS sequence"/>
</dbReference>
<dbReference type="NCBIfam" id="TIGR01766">
    <property type="entry name" value="IS200/IS605 family accessory protein TnpB-like domain"/>
    <property type="match status" value="1"/>
</dbReference>
<organism evidence="7 8">
    <name type="scientific">Parasutterella secunda</name>
    <dbReference type="NCBI Taxonomy" id="626947"/>
    <lineage>
        <taxon>Bacteria</taxon>
        <taxon>Pseudomonadati</taxon>
        <taxon>Pseudomonadota</taxon>
        <taxon>Betaproteobacteria</taxon>
        <taxon>Burkholderiales</taxon>
        <taxon>Sutterellaceae</taxon>
        <taxon>Parasutterella</taxon>
    </lineage>
</organism>
<dbReference type="RefSeq" id="WP_205050619.1">
    <property type="nucleotide sequence ID" value="NZ_JACJKX010000012.1"/>
</dbReference>
<evidence type="ECO:0000256" key="4">
    <source>
        <dbReference type="ARBA" id="ARBA00023172"/>
    </source>
</evidence>
<dbReference type="PANTHER" id="PTHR36172:SF1">
    <property type="entry name" value="RESOLVASE-RELATED"/>
    <property type="match status" value="1"/>
</dbReference>
<dbReference type="InterPro" id="IPR051491">
    <property type="entry name" value="Recombinase/Transposase-rel"/>
</dbReference>
<dbReference type="InterPro" id="IPR010095">
    <property type="entry name" value="Cas12f1-like_TNB"/>
</dbReference>
<dbReference type="Pfam" id="PF01385">
    <property type="entry name" value="OrfB_IS605"/>
    <property type="match status" value="1"/>
</dbReference>
<sequence length="200" mass="22536">ALSRKEKFSSNWKKAQQEIAKLYQRIGNIRQDFINKVALDLSKKHAVIYREDLKIKNMTASAAGTLEEPGHNVAQKSGLNRAILDQAWGKFFQRLQWKCEQRGGIVIKVSPQYTSRTCPICGHESKENRKSQANFKCLACGYQDNADIVGARNIKVRGQCMSACGELGEEGRARVNRRMESIHCAGQQQEPIEVIIGESR</sequence>
<dbReference type="EMBL" id="JACJKX010000012">
    <property type="protein sequence ID" value="MBM6929030.1"/>
    <property type="molecule type" value="Genomic_DNA"/>
</dbReference>
<dbReference type="PANTHER" id="PTHR36172">
    <property type="match status" value="1"/>
</dbReference>
<feature type="non-terminal residue" evidence="7">
    <location>
        <position position="1"/>
    </location>
</feature>
<keyword evidence="4" id="KW-0233">DNA recombination</keyword>
<evidence type="ECO:0000256" key="2">
    <source>
        <dbReference type="ARBA" id="ARBA00022578"/>
    </source>
</evidence>
<evidence type="ECO:0000259" key="5">
    <source>
        <dbReference type="Pfam" id="PF01385"/>
    </source>
</evidence>
<gene>
    <name evidence="7" type="primary">tnpB</name>
    <name evidence="7" type="ORF">H5985_07095</name>
</gene>
<keyword evidence="2" id="KW-0815">Transposition</keyword>
<dbReference type="InterPro" id="IPR001959">
    <property type="entry name" value="Transposase"/>
</dbReference>
<keyword evidence="8" id="KW-1185">Reference proteome</keyword>
<evidence type="ECO:0000313" key="7">
    <source>
        <dbReference type="EMBL" id="MBM6929030.1"/>
    </source>
</evidence>
<name>A0ABS2GT63_9BURK</name>
<evidence type="ECO:0000256" key="3">
    <source>
        <dbReference type="ARBA" id="ARBA00023125"/>
    </source>
</evidence>
<dbReference type="Pfam" id="PF07282">
    <property type="entry name" value="Cas12f1-like_TNB"/>
    <property type="match status" value="1"/>
</dbReference>
<comment type="caution">
    <text evidence="7">The sequence shown here is derived from an EMBL/GenBank/DDBJ whole genome shotgun (WGS) entry which is preliminary data.</text>
</comment>
<evidence type="ECO:0000256" key="1">
    <source>
        <dbReference type="ARBA" id="ARBA00008761"/>
    </source>
</evidence>
<accession>A0ABS2GT63</accession>
<proteinExistence type="inferred from homology"/>
<evidence type="ECO:0000313" key="8">
    <source>
        <dbReference type="Proteomes" id="UP000777002"/>
    </source>
</evidence>
<feature type="domain" description="Cas12f1-like TNB" evidence="6">
    <location>
        <begin position="88"/>
        <end position="154"/>
    </location>
</feature>
<protein>
    <submittedName>
        <fullName evidence="7">IS200/IS605 family element transposase accessory protein TnpB</fullName>
    </submittedName>
</protein>
<evidence type="ECO:0000259" key="6">
    <source>
        <dbReference type="Pfam" id="PF07282"/>
    </source>
</evidence>
<reference evidence="7 8" key="1">
    <citation type="journal article" date="2021" name="Sci. Rep.">
        <title>The distribution of antibiotic resistance genes in chicken gut microbiota commensals.</title>
        <authorList>
            <person name="Juricova H."/>
            <person name="Matiasovicova J."/>
            <person name="Kubasova T."/>
            <person name="Cejkova D."/>
            <person name="Rychlik I."/>
        </authorList>
    </citation>
    <scope>NUCLEOTIDE SEQUENCE [LARGE SCALE GENOMIC DNA]</scope>
    <source>
        <strain evidence="7 8">An562</strain>
    </source>
</reference>
<dbReference type="NCBIfam" id="NF040570">
    <property type="entry name" value="guided_TnpB"/>
    <property type="match status" value="1"/>
</dbReference>
<feature type="domain" description="Probable transposase IS891/IS1136/IS1341" evidence="5">
    <location>
        <begin position="2"/>
        <end position="60"/>
    </location>
</feature>
<comment type="similarity">
    <text evidence="1">In the C-terminal section; belongs to the transposase 35 family.</text>
</comment>